<proteinExistence type="predicted"/>
<accession>A0A7X0JSC5</accession>
<protein>
    <submittedName>
        <fullName evidence="1">Uncharacterized protein</fullName>
    </submittedName>
</protein>
<sequence>MSVESWDPNADAQKKSYALNHEVLLNIIAQRQKLPEQPISEYFDAEELQIHSAMMKQDRESWLAAVGSFSEPQLLSLIEFLTLAEKQISSWQAGADSPVIYIVKFMRQNKMPLSKDMLLWIKANSDNRFLPNGPL</sequence>
<evidence type="ECO:0000313" key="2">
    <source>
        <dbReference type="Proteomes" id="UP000528457"/>
    </source>
</evidence>
<gene>
    <name evidence="1" type="ORF">HNR48_001056</name>
</gene>
<organism evidence="1 2">
    <name type="scientific">Pseudoteredinibacter isoporae</name>
    <dbReference type="NCBI Taxonomy" id="570281"/>
    <lineage>
        <taxon>Bacteria</taxon>
        <taxon>Pseudomonadati</taxon>
        <taxon>Pseudomonadota</taxon>
        <taxon>Gammaproteobacteria</taxon>
        <taxon>Cellvibrionales</taxon>
        <taxon>Cellvibrionaceae</taxon>
        <taxon>Pseudoteredinibacter</taxon>
    </lineage>
</organism>
<comment type="caution">
    <text evidence="1">The sequence shown here is derived from an EMBL/GenBank/DDBJ whole genome shotgun (WGS) entry which is preliminary data.</text>
</comment>
<dbReference type="RefSeq" id="WP_166850262.1">
    <property type="nucleotide sequence ID" value="NZ_JAAONY010000001.1"/>
</dbReference>
<keyword evidence="2" id="KW-1185">Reference proteome</keyword>
<dbReference type="EMBL" id="JACHHT010000001">
    <property type="protein sequence ID" value="MBB6520778.1"/>
    <property type="molecule type" value="Genomic_DNA"/>
</dbReference>
<dbReference type="Proteomes" id="UP000528457">
    <property type="component" value="Unassembled WGS sequence"/>
</dbReference>
<dbReference type="AlphaFoldDB" id="A0A7X0JSC5"/>
<evidence type="ECO:0000313" key="1">
    <source>
        <dbReference type="EMBL" id="MBB6520778.1"/>
    </source>
</evidence>
<reference evidence="1 2" key="1">
    <citation type="submission" date="2020-08" db="EMBL/GenBank/DDBJ databases">
        <title>Genomic Encyclopedia of Type Strains, Phase IV (KMG-IV): sequencing the most valuable type-strain genomes for metagenomic binning, comparative biology and taxonomic classification.</title>
        <authorList>
            <person name="Goeker M."/>
        </authorList>
    </citation>
    <scope>NUCLEOTIDE SEQUENCE [LARGE SCALE GENOMIC DNA]</scope>
    <source>
        <strain evidence="1 2">DSM 22368</strain>
    </source>
</reference>
<dbReference type="InParanoid" id="A0A7X0JSC5"/>
<name>A0A7X0JSC5_9GAMM</name>